<comment type="caution">
    <text evidence="2">The sequence shown here is derived from an EMBL/GenBank/DDBJ whole genome shotgun (WGS) entry which is preliminary data.</text>
</comment>
<dbReference type="AlphaFoldDB" id="A0A1Y1QPD1"/>
<organism evidence="2 3">
    <name type="scientific">Thiothrix lacustris</name>
    <dbReference type="NCBI Taxonomy" id="525917"/>
    <lineage>
        <taxon>Bacteria</taxon>
        <taxon>Pseudomonadati</taxon>
        <taxon>Pseudomonadota</taxon>
        <taxon>Gammaproteobacteria</taxon>
        <taxon>Thiotrichales</taxon>
        <taxon>Thiotrichaceae</taxon>
        <taxon>Thiothrix</taxon>
    </lineage>
</organism>
<dbReference type="InterPro" id="IPR056909">
    <property type="entry name" value="SU10_portal"/>
</dbReference>
<sequence>MARQPNNFTQRQKYLSFIPPNDIAAHMADYTPAGGKTRTVDDLTTFLRAVLTRDLIGWKNSAITPRLDFCRSAAARQIDVCNATAIEQQLGKAGIDIISRKVNDLNSWLVDLIIRAYSDLFVISPTPRPDLSDKMKERAAQYVLATVKQIIEQRGTAAVTAVMQEYQQLGIAVTPHQALAIAEERGITVRPDEEELRDIILEMKSVTRQYETEQAGKAANELSIIIKDYLAHTDSFGQVMQFLHDFCIYPYAILHAGQTRTGKIRTWKKDKLVKERKNLPALRRVSPYDFFWTRDGTTPQNGMAVAERFAMRRFDVEQLKYQSTTLMRFDNDTIDEMLSDFDTRHRDWLVEDERKHEEKMLWSAIPNETVDVFRMFVLVSGFNLEGYAKHLPRKVEAAKQYQVEVYLCSDYILGIAVHDADFERPYFKETYAPIPSEFAGDSMPETLAVVNAAARKSFTHMIRNMAKSTNPTTLVNREMIDFDSLDEDEAILPDTQYDFIAALGSTGRPVELVEFPNYTATLISFADYLEAQADLITGIPRYALGDATNLPSALRSTASLTLMVSNSLKTITAKVFRIGNNVIAPSVNTMVDWVMDNHEDDSVKVDAEVVVQGLEGAITKSLVIDRLKELLQYLAPFVQGGMVSQQTIQSILSRYLLEAGVDGSVTVPQAAQQAMQSQLPTPPAAAGSNLLQA</sequence>
<protein>
    <submittedName>
        <fullName evidence="2">Uncharacterized protein</fullName>
    </submittedName>
</protein>
<evidence type="ECO:0000256" key="1">
    <source>
        <dbReference type="SAM" id="MobiDB-lite"/>
    </source>
</evidence>
<reference evidence="2 3" key="1">
    <citation type="submission" date="2017-01" db="EMBL/GenBank/DDBJ databases">
        <title>Novel large sulfur bacteria in the metagenomes of groundwater-fed chemosynthetic microbial mats in the Lake Huron basin.</title>
        <authorList>
            <person name="Sharrar A.M."/>
            <person name="Flood B.E."/>
            <person name="Bailey J.V."/>
            <person name="Jones D.S."/>
            <person name="Biddanda B."/>
            <person name="Ruberg S.A."/>
            <person name="Marcus D.N."/>
            <person name="Dick G.J."/>
        </authorList>
    </citation>
    <scope>NUCLEOTIDE SEQUENCE [LARGE SCALE GENOMIC DNA]</scope>
    <source>
        <strain evidence="2">A8</strain>
    </source>
</reference>
<dbReference type="EMBL" id="MTEJ01000111">
    <property type="protein sequence ID" value="OQX10487.1"/>
    <property type="molecule type" value="Genomic_DNA"/>
</dbReference>
<dbReference type="Pfam" id="PF23899">
    <property type="entry name" value="SU10_portal"/>
    <property type="match status" value="1"/>
</dbReference>
<evidence type="ECO:0000313" key="2">
    <source>
        <dbReference type="EMBL" id="OQX10487.1"/>
    </source>
</evidence>
<proteinExistence type="predicted"/>
<gene>
    <name evidence="2" type="ORF">BWK73_20070</name>
</gene>
<feature type="region of interest" description="Disordered" evidence="1">
    <location>
        <begin position="674"/>
        <end position="693"/>
    </location>
</feature>
<name>A0A1Y1QPD1_9GAMM</name>
<dbReference type="Proteomes" id="UP000192491">
    <property type="component" value="Unassembled WGS sequence"/>
</dbReference>
<accession>A0A1Y1QPD1</accession>
<evidence type="ECO:0000313" key="3">
    <source>
        <dbReference type="Proteomes" id="UP000192491"/>
    </source>
</evidence>